<dbReference type="GO" id="GO:0097506">
    <property type="term" value="F:deaminated base DNA N-glycosylase activity"/>
    <property type="evidence" value="ECO:0007669"/>
    <property type="project" value="UniProtKB-ARBA"/>
</dbReference>
<dbReference type="InterPro" id="IPR005122">
    <property type="entry name" value="Uracil-DNA_glycosylase-like"/>
</dbReference>
<accession>A0A7I8DHF4</accession>
<feature type="domain" description="Uracil-DNA glycosylase-like" evidence="8">
    <location>
        <begin position="36"/>
        <end position="177"/>
    </location>
</feature>
<protein>
    <submittedName>
        <fullName evidence="9">Uracil-DNA glycosylase</fullName>
    </submittedName>
</protein>
<dbReference type="PANTHER" id="PTHR33693">
    <property type="entry name" value="TYPE-5 URACIL-DNA GLYCOSYLASE"/>
    <property type="match status" value="1"/>
</dbReference>
<keyword evidence="5" id="KW-0408">Iron</keyword>
<evidence type="ECO:0000313" key="10">
    <source>
        <dbReference type="Proteomes" id="UP000593802"/>
    </source>
</evidence>
<dbReference type="SMART" id="SM00986">
    <property type="entry name" value="UDG"/>
    <property type="match status" value="1"/>
</dbReference>
<dbReference type="InterPro" id="IPR051536">
    <property type="entry name" value="UDG_Type-4/5"/>
</dbReference>
<evidence type="ECO:0000256" key="5">
    <source>
        <dbReference type="ARBA" id="ARBA00023004"/>
    </source>
</evidence>
<keyword evidence="6" id="KW-0411">Iron-sulfur</keyword>
<evidence type="ECO:0000256" key="3">
    <source>
        <dbReference type="ARBA" id="ARBA00022763"/>
    </source>
</evidence>
<keyword evidence="4" id="KW-0378">Hydrolase</keyword>
<name>A0A7I8DHF4_9BACL</name>
<evidence type="ECO:0000256" key="2">
    <source>
        <dbReference type="ARBA" id="ARBA00022723"/>
    </source>
</evidence>
<dbReference type="AlphaFoldDB" id="A0A7I8DHF4"/>
<proteinExistence type="predicted"/>
<evidence type="ECO:0000256" key="1">
    <source>
        <dbReference type="ARBA" id="ARBA00022485"/>
    </source>
</evidence>
<dbReference type="Proteomes" id="UP000593802">
    <property type="component" value="Chromosome"/>
</dbReference>
<evidence type="ECO:0000259" key="8">
    <source>
        <dbReference type="SMART" id="SM00986"/>
    </source>
</evidence>
<dbReference type="Pfam" id="PF03167">
    <property type="entry name" value="UDG"/>
    <property type="match status" value="1"/>
</dbReference>
<keyword evidence="7" id="KW-0234">DNA repair</keyword>
<keyword evidence="10" id="KW-1185">Reference proteome</keyword>
<dbReference type="CDD" id="cd10030">
    <property type="entry name" value="UDG-F4_TTUDGA_SPO1dp_like"/>
    <property type="match status" value="1"/>
</dbReference>
<dbReference type="RefSeq" id="WP_226375196.1">
    <property type="nucleotide sequence ID" value="NZ_AP023366.1"/>
</dbReference>
<dbReference type="Gene3D" id="3.40.470.10">
    <property type="entry name" value="Uracil-DNA glycosylase-like domain"/>
    <property type="match status" value="1"/>
</dbReference>
<dbReference type="GO" id="GO:0051539">
    <property type="term" value="F:4 iron, 4 sulfur cluster binding"/>
    <property type="evidence" value="ECO:0007669"/>
    <property type="project" value="UniProtKB-KW"/>
</dbReference>
<dbReference type="PANTHER" id="PTHR33693:SF1">
    <property type="entry name" value="TYPE-4 URACIL-DNA GLYCOSYLASE"/>
    <property type="match status" value="1"/>
</dbReference>
<gene>
    <name evidence="9" type="ORF">skT53_22260</name>
</gene>
<dbReference type="InterPro" id="IPR036895">
    <property type="entry name" value="Uracil-DNA_glycosylase-like_sf"/>
</dbReference>
<dbReference type="GO" id="GO:0046872">
    <property type="term" value="F:metal ion binding"/>
    <property type="evidence" value="ECO:0007669"/>
    <property type="project" value="UniProtKB-KW"/>
</dbReference>
<dbReference type="SUPFAM" id="SSF52141">
    <property type="entry name" value="Uracil-DNA glycosylase-like"/>
    <property type="match status" value="1"/>
</dbReference>
<dbReference type="EMBL" id="AP023366">
    <property type="protein sequence ID" value="BCJ87241.1"/>
    <property type="molecule type" value="Genomic_DNA"/>
</dbReference>
<evidence type="ECO:0000256" key="7">
    <source>
        <dbReference type="ARBA" id="ARBA00023204"/>
    </source>
</evidence>
<keyword evidence="1" id="KW-0004">4Fe-4S</keyword>
<keyword evidence="3" id="KW-0227">DNA damage</keyword>
<reference evidence="9 10" key="1">
    <citation type="submission" date="2020-08" db="EMBL/GenBank/DDBJ databases">
        <title>Complete Genome Sequence of Effusibacillus dendaii Strain skT53, Isolated from Farmland soil.</title>
        <authorList>
            <person name="Konishi T."/>
            <person name="Kawasaki H."/>
        </authorList>
    </citation>
    <scope>NUCLEOTIDE SEQUENCE [LARGE SCALE GENOMIC DNA]</scope>
    <source>
        <strain evidence="10">skT53</strain>
    </source>
</reference>
<dbReference type="SMART" id="SM00987">
    <property type="entry name" value="UreE_C"/>
    <property type="match status" value="1"/>
</dbReference>
<organism evidence="9 10">
    <name type="scientific">Effusibacillus dendaii</name>
    <dbReference type="NCBI Taxonomy" id="2743772"/>
    <lineage>
        <taxon>Bacteria</taxon>
        <taxon>Bacillati</taxon>
        <taxon>Bacillota</taxon>
        <taxon>Bacilli</taxon>
        <taxon>Bacillales</taxon>
        <taxon>Alicyclobacillaceae</taxon>
        <taxon>Effusibacillus</taxon>
    </lineage>
</organism>
<evidence type="ECO:0000256" key="4">
    <source>
        <dbReference type="ARBA" id="ARBA00022801"/>
    </source>
</evidence>
<dbReference type="GO" id="GO:0006281">
    <property type="term" value="P:DNA repair"/>
    <property type="evidence" value="ECO:0007669"/>
    <property type="project" value="UniProtKB-KW"/>
</dbReference>
<evidence type="ECO:0000313" key="9">
    <source>
        <dbReference type="EMBL" id="BCJ87241.1"/>
    </source>
</evidence>
<evidence type="ECO:0000256" key="6">
    <source>
        <dbReference type="ARBA" id="ARBA00023014"/>
    </source>
</evidence>
<sequence length="183" mass="20608">MTIDYTPTIWPEEPPLIDAVNCQKCELAMQRKRVIWGEGDPNAPIMVLPDNPGARETPSGESFVCGTRQTLQIAVHQVGLQKENLYITSILKCRPIRAYQKDTACSACLSHLNRQILEKSPQMSFCLGNVAVQSFWDDPTSDIKPLQGTWHTVRGIPTAVSYHRWLSAAGRIFLAFLWRIGNR</sequence>
<dbReference type="KEGG" id="eff:skT53_22260"/>
<keyword evidence="2" id="KW-0479">Metal-binding</keyword>